<reference evidence="12" key="2">
    <citation type="journal article" date="2021" name="PeerJ">
        <title>Extensive microbial diversity within the chicken gut microbiome revealed by metagenomics and culture.</title>
        <authorList>
            <person name="Gilroy R."/>
            <person name="Ravi A."/>
            <person name="Getino M."/>
            <person name="Pursley I."/>
            <person name="Horton D.L."/>
            <person name="Alikhan N.F."/>
            <person name="Baker D."/>
            <person name="Gharbi K."/>
            <person name="Hall N."/>
            <person name="Watson M."/>
            <person name="Adriaenssens E.M."/>
            <person name="Foster-Nyarko E."/>
            <person name="Jarju S."/>
            <person name="Secka A."/>
            <person name="Antonio M."/>
            <person name="Oren A."/>
            <person name="Chaudhuri R.R."/>
            <person name="La Ragione R."/>
            <person name="Hildebrand F."/>
            <person name="Pallen M.J."/>
        </authorList>
    </citation>
    <scope>NUCLEOTIDE SEQUENCE</scope>
    <source>
        <strain evidence="12">11167</strain>
    </source>
</reference>
<evidence type="ECO:0000256" key="3">
    <source>
        <dbReference type="ARBA" id="ARBA00009225"/>
    </source>
</evidence>
<dbReference type="CDD" id="cd24000">
    <property type="entry name" value="ASKHA_NBD_HK"/>
    <property type="match status" value="1"/>
</dbReference>
<evidence type="ECO:0000256" key="5">
    <source>
        <dbReference type="ARBA" id="ARBA00022741"/>
    </source>
</evidence>
<evidence type="ECO:0000313" key="13">
    <source>
        <dbReference type="Proteomes" id="UP000823633"/>
    </source>
</evidence>
<keyword evidence="7" id="KW-0067">ATP-binding</keyword>
<dbReference type="GO" id="GO:0005524">
    <property type="term" value="F:ATP binding"/>
    <property type="evidence" value="ECO:0007669"/>
    <property type="project" value="UniProtKB-KW"/>
</dbReference>
<sequence>MVEDRVMSFLSANRLLASQVDEKDVLSFFASEMEKGLAGEESSLAMIATYATETESVRPGEKVIVLDAGGTNFRTCLISFDEDGKSIIEDFQKTSMPGVKSEVSAAQFFGILADNVERLIDKSDRIGFCFSYAATITEDHDGIPIVFSKEVKAPEVIGKPIVKGLLAELERRGHDVSKKKYSLVNDTVATLLACRAGYHGPSSGSIGFILGTGTNTAYSEEIRQIGKIHSTQNGRMIVNVESGNLALNLGPADESFFATTKNPGNYHFEKMISGAYIGPFAQHVITLAIGEGIFSKDFAERFAKIGPLSTTEMSYYLEDCHRKDYKLVECVGDNEDDALALWLILRSIIERASKLTALNLTAAIIRTDVGTNPRYPVVINADGTTFYKTAFMEEYTKYYLFEILEKGHGRFCHMVRIDDSPALGAAIAGLSV</sequence>
<reference evidence="12" key="1">
    <citation type="submission" date="2020-10" db="EMBL/GenBank/DDBJ databases">
        <authorList>
            <person name="Gilroy R."/>
        </authorList>
    </citation>
    <scope>NUCLEOTIDE SEQUENCE</scope>
    <source>
        <strain evidence="12">11167</strain>
    </source>
</reference>
<keyword evidence="8" id="KW-0324">Glycolysis</keyword>
<dbReference type="Gene3D" id="3.30.420.40">
    <property type="match status" value="1"/>
</dbReference>
<dbReference type="SUPFAM" id="SSF53067">
    <property type="entry name" value="Actin-like ATPase domain"/>
    <property type="match status" value="2"/>
</dbReference>
<dbReference type="InterPro" id="IPR001312">
    <property type="entry name" value="Hexokinase"/>
</dbReference>
<dbReference type="EMBL" id="JADIMU010000040">
    <property type="protein sequence ID" value="MBO8443350.1"/>
    <property type="molecule type" value="Genomic_DNA"/>
</dbReference>
<evidence type="ECO:0000256" key="8">
    <source>
        <dbReference type="ARBA" id="ARBA00023152"/>
    </source>
</evidence>
<dbReference type="PANTHER" id="PTHR19443:SF16">
    <property type="entry name" value="HEXOKINASE TYPE 1-RELATED"/>
    <property type="match status" value="1"/>
</dbReference>
<evidence type="ECO:0000256" key="4">
    <source>
        <dbReference type="ARBA" id="ARBA00022679"/>
    </source>
</evidence>
<evidence type="ECO:0000313" key="12">
    <source>
        <dbReference type="EMBL" id="MBO8443350.1"/>
    </source>
</evidence>
<dbReference type="Proteomes" id="UP000823633">
    <property type="component" value="Unassembled WGS sequence"/>
</dbReference>
<dbReference type="GO" id="GO:0001678">
    <property type="term" value="P:intracellular glucose homeostasis"/>
    <property type="evidence" value="ECO:0007669"/>
    <property type="project" value="InterPro"/>
</dbReference>
<feature type="domain" description="Hexokinase C-terminal" evidence="11">
    <location>
        <begin position="206"/>
        <end position="429"/>
    </location>
</feature>
<dbReference type="GO" id="GO:0005829">
    <property type="term" value="C:cytosol"/>
    <property type="evidence" value="ECO:0007669"/>
    <property type="project" value="TreeGrafter"/>
</dbReference>
<evidence type="ECO:0000256" key="9">
    <source>
        <dbReference type="ARBA" id="ARBA00047905"/>
    </source>
</evidence>
<dbReference type="GO" id="GO:0005536">
    <property type="term" value="F:D-glucose binding"/>
    <property type="evidence" value="ECO:0007669"/>
    <property type="project" value="InterPro"/>
</dbReference>
<dbReference type="GO" id="GO:0006006">
    <property type="term" value="P:glucose metabolic process"/>
    <property type="evidence" value="ECO:0007669"/>
    <property type="project" value="TreeGrafter"/>
</dbReference>
<proteinExistence type="inferred from homology"/>
<dbReference type="PANTHER" id="PTHR19443">
    <property type="entry name" value="HEXOKINASE"/>
    <property type="match status" value="1"/>
</dbReference>
<dbReference type="Pfam" id="PF03727">
    <property type="entry name" value="Hexokinase_2"/>
    <property type="match status" value="1"/>
</dbReference>
<dbReference type="InterPro" id="IPR022673">
    <property type="entry name" value="Hexokinase_C"/>
</dbReference>
<comment type="catalytic activity">
    <reaction evidence="9">
        <text>D-fructose + ATP = D-fructose 6-phosphate + ADP + H(+)</text>
        <dbReference type="Rhea" id="RHEA:16125"/>
        <dbReference type="ChEBI" id="CHEBI:15378"/>
        <dbReference type="ChEBI" id="CHEBI:30616"/>
        <dbReference type="ChEBI" id="CHEBI:37721"/>
        <dbReference type="ChEBI" id="CHEBI:61527"/>
        <dbReference type="ChEBI" id="CHEBI:456216"/>
        <dbReference type="EC" id="2.7.1.1"/>
    </reaction>
    <physiologicalReaction direction="left-to-right" evidence="9">
        <dbReference type="Rhea" id="RHEA:16126"/>
    </physiologicalReaction>
</comment>
<comment type="pathway">
    <text evidence="1">Carbohydrate degradation.</text>
</comment>
<feature type="domain" description="Hexokinase N-terminal" evidence="10">
    <location>
        <begin position="23"/>
        <end position="195"/>
    </location>
</feature>
<evidence type="ECO:0000256" key="2">
    <source>
        <dbReference type="ARBA" id="ARBA00005007"/>
    </source>
</evidence>
<dbReference type="InterPro" id="IPR022672">
    <property type="entry name" value="Hexokinase_N"/>
</dbReference>
<evidence type="ECO:0000256" key="7">
    <source>
        <dbReference type="ARBA" id="ARBA00022840"/>
    </source>
</evidence>
<name>A0A9D9EAS0_9SPIR</name>
<gene>
    <name evidence="12" type="ORF">IAC42_06275</name>
</gene>
<dbReference type="GO" id="GO:0008865">
    <property type="term" value="F:fructokinase activity"/>
    <property type="evidence" value="ECO:0007669"/>
    <property type="project" value="TreeGrafter"/>
</dbReference>
<dbReference type="PROSITE" id="PS51748">
    <property type="entry name" value="HEXOKINASE_2"/>
    <property type="match status" value="1"/>
</dbReference>
<accession>A0A9D9EAS0</accession>
<protein>
    <submittedName>
        <fullName evidence="12">Hexokinase</fullName>
    </submittedName>
</protein>
<dbReference type="GO" id="GO:0004340">
    <property type="term" value="F:glucokinase activity"/>
    <property type="evidence" value="ECO:0007669"/>
    <property type="project" value="TreeGrafter"/>
</dbReference>
<keyword evidence="6" id="KW-0418">Kinase</keyword>
<dbReference type="InterPro" id="IPR043129">
    <property type="entry name" value="ATPase_NBD"/>
</dbReference>
<evidence type="ECO:0000256" key="1">
    <source>
        <dbReference type="ARBA" id="ARBA00004921"/>
    </source>
</evidence>
<organism evidence="12 13">
    <name type="scientific">Candidatus Aphodenecus pullistercoris</name>
    <dbReference type="NCBI Taxonomy" id="2840669"/>
    <lineage>
        <taxon>Bacteria</taxon>
        <taxon>Pseudomonadati</taxon>
        <taxon>Spirochaetota</taxon>
        <taxon>Spirochaetia</taxon>
        <taxon>Spirochaetales</taxon>
        <taxon>Candidatus Aphodenecus</taxon>
    </lineage>
</organism>
<dbReference type="GO" id="GO:0006096">
    <property type="term" value="P:glycolytic process"/>
    <property type="evidence" value="ECO:0007669"/>
    <property type="project" value="UniProtKB-KW"/>
</dbReference>
<dbReference type="Pfam" id="PF00349">
    <property type="entry name" value="Hexokinase_1"/>
    <property type="match status" value="1"/>
</dbReference>
<comment type="similarity">
    <text evidence="3">Belongs to the hexokinase family.</text>
</comment>
<comment type="caution">
    <text evidence="12">The sequence shown here is derived from an EMBL/GenBank/DDBJ whole genome shotgun (WGS) entry which is preliminary data.</text>
</comment>
<dbReference type="Gene3D" id="3.40.367.20">
    <property type="match status" value="1"/>
</dbReference>
<evidence type="ECO:0000259" key="11">
    <source>
        <dbReference type="Pfam" id="PF03727"/>
    </source>
</evidence>
<evidence type="ECO:0000259" key="10">
    <source>
        <dbReference type="Pfam" id="PF00349"/>
    </source>
</evidence>
<comment type="pathway">
    <text evidence="2">Carbohydrate metabolism.</text>
</comment>
<dbReference type="AlphaFoldDB" id="A0A9D9EAS0"/>
<evidence type="ECO:0000256" key="6">
    <source>
        <dbReference type="ARBA" id="ARBA00022777"/>
    </source>
</evidence>
<keyword evidence="4" id="KW-0808">Transferase</keyword>
<dbReference type="PRINTS" id="PR00475">
    <property type="entry name" value="HEXOKINASE"/>
</dbReference>
<keyword evidence="5" id="KW-0547">Nucleotide-binding</keyword>